<accession>A0A0D9VC88</accession>
<dbReference type="AlphaFoldDB" id="A0A0D9VC88"/>
<dbReference type="HOGENOM" id="CLU_2137079_0_0_1"/>
<sequence length="113" mass="12497">MGTPWTNYWNTHPCPAQIDGKKSPTIKEEKGFSFRGRLARRPTHARRFLFPSVSLPVSRRNAAATHGARPTQVALLQGPRRRPSPGRPAAVIAAGPLQLSSVHPQTPIEVREF</sequence>
<reference evidence="2" key="3">
    <citation type="submission" date="2015-04" db="UniProtKB">
        <authorList>
            <consortium name="EnsemblPlants"/>
        </authorList>
    </citation>
    <scope>IDENTIFICATION</scope>
</reference>
<dbReference type="Gramene" id="LPERR02G03340.1">
    <property type="protein sequence ID" value="LPERR02G03340.1"/>
    <property type="gene ID" value="LPERR02G03340"/>
</dbReference>
<dbReference type="Proteomes" id="UP000032180">
    <property type="component" value="Chromosome 2"/>
</dbReference>
<protein>
    <submittedName>
        <fullName evidence="2">Uncharacterized protein</fullName>
    </submittedName>
</protein>
<organism evidence="2 3">
    <name type="scientific">Leersia perrieri</name>
    <dbReference type="NCBI Taxonomy" id="77586"/>
    <lineage>
        <taxon>Eukaryota</taxon>
        <taxon>Viridiplantae</taxon>
        <taxon>Streptophyta</taxon>
        <taxon>Embryophyta</taxon>
        <taxon>Tracheophyta</taxon>
        <taxon>Spermatophyta</taxon>
        <taxon>Magnoliopsida</taxon>
        <taxon>Liliopsida</taxon>
        <taxon>Poales</taxon>
        <taxon>Poaceae</taxon>
        <taxon>BOP clade</taxon>
        <taxon>Oryzoideae</taxon>
        <taxon>Oryzeae</taxon>
        <taxon>Oryzinae</taxon>
        <taxon>Leersia</taxon>
    </lineage>
</organism>
<reference evidence="3" key="2">
    <citation type="submission" date="2013-12" db="EMBL/GenBank/DDBJ databases">
        <authorList>
            <person name="Yu Y."/>
            <person name="Lee S."/>
            <person name="de Baynast K."/>
            <person name="Wissotski M."/>
            <person name="Liu L."/>
            <person name="Talag J."/>
            <person name="Goicoechea J."/>
            <person name="Angelova A."/>
            <person name="Jetty R."/>
            <person name="Kudrna D."/>
            <person name="Golser W."/>
            <person name="Rivera L."/>
            <person name="Zhang J."/>
            <person name="Wing R."/>
        </authorList>
    </citation>
    <scope>NUCLEOTIDE SEQUENCE</scope>
</reference>
<keyword evidence="3" id="KW-1185">Reference proteome</keyword>
<evidence type="ECO:0000256" key="1">
    <source>
        <dbReference type="SAM" id="MobiDB-lite"/>
    </source>
</evidence>
<reference evidence="2 3" key="1">
    <citation type="submission" date="2012-08" db="EMBL/GenBank/DDBJ databases">
        <title>Oryza genome evolution.</title>
        <authorList>
            <person name="Wing R.A."/>
        </authorList>
    </citation>
    <scope>NUCLEOTIDE SEQUENCE</scope>
</reference>
<feature type="region of interest" description="Disordered" evidence="1">
    <location>
        <begin position="61"/>
        <end position="88"/>
    </location>
</feature>
<name>A0A0D9VC88_9ORYZ</name>
<evidence type="ECO:0000313" key="2">
    <source>
        <dbReference type="EnsemblPlants" id="LPERR02G03340.1"/>
    </source>
</evidence>
<evidence type="ECO:0000313" key="3">
    <source>
        <dbReference type="Proteomes" id="UP000032180"/>
    </source>
</evidence>
<dbReference type="EnsemblPlants" id="LPERR02G03340.1">
    <property type="protein sequence ID" value="LPERR02G03340.1"/>
    <property type="gene ID" value="LPERR02G03340"/>
</dbReference>
<proteinExistence type="predicted"/>